<sequence>MKRCDVGAGGSTGGAGAGAGAGGWWWWWCFFITCDAKKLPKPICKSMDEEGPTDRPPTNQP</sequence>
<gene>
    <name evidence="1 2" type="ORF">Bm12778</name>
    <name evidence="1" type="ORF">BM_Bm12778</name>
</gene>
<reference evidence="1" key="1">
    <citation type="journal article" date="2007" name="Science">
        <title>Draft genome of the filarial nematode parasite Brugia malayi.</title>
        <authorList>
            <person name="Ghedin E."/>
            <person name="Wang S."/>
            <person name="Spiro D."/>
            <person name="Caler E."/>
            <person name="Zhao Q."/>
            <person name="Crabtree J."/>
            <person name="Allen J.E."/>
            <person name="Delcher A.L."/>
            <person name="Guiliano D.B."/>
            <person name="Miranda-Saavedra D."/>
            <person name="Angiuoli S.V."/>
            <person name="Creasy T."/>
            <person name="Amedeo P."/>
            <person name="Haas B."/>
            <person name="El-Sayed N.M."/>
            <person name="Wortman J.R."/>
            <person name="Feldblyum T."/>
            <person name="Tallon L."/>
            <person name="Schatz M."/>
            <person name="Shumway M."/>
            <person name="Koo H."/>
            <person name="Salzberg S.L."/>
            <person name="Schobel S."/>
            <person name="Pertea M."/>
            <person name="Pop M."/>
            <person name="White O."/>
            <person name="Barton G.J."/>
            <person name="Carlow C.K."/>
            <person name="Crawford M.J."/>
            <person name="Daub J."/>
            <person name="Dimmic M.W."/>
            <person name="Estes C.F."/>
            <person name="Foster J.M."/>
            <person name="Ganatra M."/>
            <person name="Gregory W.F."/>
            <person name="Johnson N.M."/>
            <person name="Jin J."/>
            <person name="Komuniecki R."/>
            <person name="Korf I."/>
            <person name="Kumar S."/>
            <person name="Laney S."/>
            <person name="Li B.W."/>
            <person name="Li W."/>
            <person name="Lindblom T.H."/>
            <person name="Lustigman S."/>
            <person name="Ma D."/>
            <person name="Maina C.V."/>
            <person name="Martin D.M."/>
            <person name="McCarter J.P."/>
            <person name="McReynolds L."/>
            <person name="Mitreva M."/>
            <person name="Nutman T.B."/>
            <person name="Parkinson J."/>
            <person name="Peregrin-Alvarez J.M."/>
            <person name="Poole C."/>
            <person name="Ren Q."/>
            <person name="Saunders L."/>
            <person name="Sluder A.E."/>
            <person name="Smith K."/>
            <person name="Stanke M."/>
            <person name="Unnasch T.R."/>
            <person name="Ware J."/>
            <person name="Wei A.D."/>
            <person name="Weil G."/>
            <person name="Williams D.J."/>
            <person name="Zhang Y."/>
            <person name="Williams S.A."/>
            <person name="Fraser-Liggett C."/>
            <person name="Slatko B."/>
            <person name="Blaxter M.L."/>
            <person name="Scott A.L."/>
        </authorList>
    </citation>
    <scope>NUCLEOTIDE SEQUENCE</scope>
    <source>
        <strain evidence="1">FR3</strain>
    </source>
</reference>
<dbReference type="EMBL" id="LN857023">
    <property type="protein sequence ID" value="CDQ01679.1"/>
    <property type="molecule type" value="Genomic_DNA"/>
</dbReference>
<evidence type="ECO:0000313" key="1">
    <source>
        <dbReference type="EMBL" id="CDQ01679.1"/>
    </source>
</evidence>
<protein>
    <submittedName>
        <fullName evidence="1">Bm12778</fullName>
    </submittedName>
</protein>
<evidence type="ECO:0000313" key="2">
    <source>
        <dbReference type="WormBase" id="Bm12778"/>
    </source>
</evidence>
<accession>A0A0J9Y4Y0</accession>
<dbReference type="AlphaFoldDB" id="A0A0J9Y4Y0"/>
<dbReference type="WormBase" id="Bm12778">
    <property type="protein sequence ID" value="BM41950"/>
    <property type="gene ID" value="WBGene00233039"/>
</dbReference>
<organism evidence="1">
    <name type="scientific">Brugia malayi</name>
    <name type="common">Filarial nematode worm</name>
    <dbReference type="NCBI Taxonomy" id="6279"/>
    <lineage>
        <taxon>Eukaryota</taxon>
        <taxon>Metazoa</taxon>
        <taxon>Ecdysozoa</taxon>
        <taxon>Nematoda</taxon>
        <taxon>Chromadorea</taxon>
        <taxon>Rhabditida</taxon>
        <taxon>Spirurina</taxon>
        <taxon>Spiruromorpha</taxon>
        <taxon>Filarioidea</taxon>
        <taxon>Onchocercidae</taxon>
        <taxon>Brugia</taxon>
    </lineage>
</organism>
<proteinExistence type="predicted"/>
<reference evidence="1" key="2">
    <citation type="submission" date="2012-12" db="EMBL/GenBank/DDBJ databases">
        <authorList>
            <person name="Gao Y.W."/>
            <person name="Fan S.T."/>
            <person name="Sun H.T."/>
            <person name="Wang Z."/>
            <person name="Gao X.L."/>
            <person name="Li Y.G."/>
            <person name="Wang T.C."/>
            <person name="Zhang K."/>
            <person name="Xu W.W."/>
            <person name="Yu Z.J."/>
            <person name="Xia X.Z."/>
        </authorList>
    </citation>
    <scope>NUCLEOTIDE SEQUENCE</scope>
    <source>
        <strain evidence="1">FR3</strain>
    </source>
</reference>
<name>A0A0J9Y4Y0_BRUMA</name>